<sequence length="122" mass="13753">MAEVKEIVQEIRKNENQIADGPIVGRSTSGDYLFTYCKPWPRNLEDPKGAQRAYFENQELGEKLLSTSQFYKLALSSSTLKPYVIKKRKSKECIVISKSTKFTITFKKGRITAISVKGAASK</sequence>
<reference evidence="1" key="1">
    <citation type="journal article" date="2014" name="Front. Microbiol.">
        <title>High frequency of phylogenetically diverse reductive dehalogenase-homologous genes in deep subseafloor sedimentary metagenomes.</title>
        <authorList>
            <person name="Kawai M."/>
            <person name="Futagami T."/>
            <person name="Toyoda A."/>
            <person name="Takaki Y."/>
            <person name="Nishi S."/>
            <person name="Hori S."/>
            <person name="Arai W."/>
            <person name="Tsubouchi T."/>
            <person name="Morono Y."/>
            <person name="Uchiyama I."/>
            <person name="Ito T."/>
            <person name="Fujiyama A."/>
            <person name="Inagaki F."/>
            <person name="Takami H."/>
        </authorList>
    </citation>
    <scope>NUCLEOTIDE SEQUENCE</scope>
    <source>
        <strain evidence="1">Expedition CK06-06</strain>
    </source>
</reference>
<proteinExistence type="predicted"/>
<dbReference type="EMBL" id="BARS01006891">
    <property type="protein sequence ID" value="GAF75218.1"/>
    <property type="molecule type" value="Genomic_DNA"/>
</dbReference>
<comment type="caution">
    <text evidence="1">The sequence shown here is derived from an EMBL/GenBank/DDBJ whole genome shotgun (WGS) entry which is preliminary data.</text>
</comment>
<organism evidence="1">
    <name type="scientific">marine sediment metagenome</name>
    <dbReference type="NCBI Taxonomy" id="412755"/>
    <lineage>
        <taxon>unclassified sequences</taxon>
        <taxon>metagenomes</taxon>
        <taxon>ecological metagenomes</taxon>
    </lineage>
</organism>
<protein>
    <submittedName>
        <fullName evidence="1">Uncharacterized protein</fullName>
    </submittedName>
</protein>
<dbReference type="AlphaFoldDB" id="X0S2B2"/>
<accession>X0S2B2</accession>
<name>X0S2B2_9ZZZZ</name>
<gene>
    <name evidence="1" type="ORF">S01H1_13360</name>
</gene>
<evidence type="ECO:0000313" key="1">
    <source>
        <dbReference type="EMBL" id="GAF75218.1"/>
    </source>
</evidence>